<sequence length="201" mass="20695">MAKQRYIVVPGILFVAGAPVPLDRIVNLTPEEARFDLLLGRIYLDGTQPPITPVDPVQGGDVVILTRGGISQPVTLEQLAAYFGGTGYPSLALSAITFQTGAAVNAVLATISAPVGWTVAAETTFGGRIAVSPDGTKLLAARVETLAVAGSARLRAVSPDGLRTIIETFPLAYELAPVVAPPIPIGIATGLLHALPLARAA</sequence>
<organism evidence="1 2">
    <name type="scientific">Aureimonas phyllosphaerae</name>
    <dbReference type="NCBI Taxonomy" id="1166078"/>
    <lineage>
        <taxon>Bacteria</taxon>
        <taxon>Pseudomonadati</taxon>
        <taxon>Pseudomonadota</taxon>
        <taxon>Alphaproteobacteria</taxon>
        <taxon>Hyphomicrobiales</taxon>
        <taxon>Aurantimonadaceae</taxon>
        <taxon>Aureimonas</taxon>
    </lineage>
</organism>
<protein>
    <submittedName>
        <fullName evidence="1">Uncharacterized protein</fullName>
    </submittedName>
</protein>
<name>A0A7W6FXB8_9HYPH</name>
<accession>A0A7W6FXB8</accession>
<proteinExistence type="predicted"/>
<evidence type="ECO:0000313" key="1">
    <source>
        <dbReference type="EMBL" id="MBB3937952.1"/>
    </source>
</evidence>
<keyword evidence="2" id="KW-1185">Reference proteome</keyword>
<evidence type="ECO:0000313" key="2">
    <source>
        <dbReference type="Proteomes" id="UP000531216"/>
    </source>
</evidence>
<dbReference type="OrthoDB" id="8457160at2"/>
<dbReference type="Proteomes" id="UP000531216">
    <property type="component" value="Unassembled WGS sequence"/>
</dbReference>
<dbReference type="EMBL" id="JACIDO010000013">
    <property type="protein sequence ID" value="MBB3937952.1"/>
    <property type="molecule type" value="Genomic_DNA"/>
</dbReference>
<comment type="caution">
    <text evidence="1">The sequence shown here is derived from an EMBL/GenBank/DDBJ whole genome shotgun (WGS) entry which is preliminary data.</text>
</comment>
<gene>
    <name evidence="1" type="ORF">GGR05_004121</name>
</gene>
<dbReference type="AlphaFoldDB" id="A0A7W6FXB8"/>
<dbReference type="RefSeq" id="WP_090966121.1">
    <property type="nucleotide sequence ID" value="NZ_FOOA01000025.1"/>
</dbReference>
<reference evidence="1 2" key="1">
    <citation type="submission" date="2020-08" db="EMBL/GenBank/DDBJ databases">
        <title>Genomic Encyclopedia of Type Strains, Phase IV (KMG-IV): sequencing the most valuable type-strain genomes for metagenomic binning, comparative biology and taxonomic classification.</title>
        <authorList>
            <person name="Goeker M."/>
        </authorList>
    </citation>
    <scope>NUCLEOTIDE SEQUENCE [LARGE SCALE GENOMIC DNA]</scope>
    <source>
        <strain evidence="1 2">DSM 25024</strain>
    </source>
</reference>